<organism evidence="1 4">
    <name type="scientific">Halococcus dombrowskii</name>
    <dbReference type="NCBI Taxonomy" id="179637"/>
    <lineage>
        <taxon>Archaea</taxon>
        <taxon>Methanobacteriati</taxon>
        <taxon>Methanobacteriota</taxon>
        <taxon>Stenosarchaea group</taxon>
        <taxon>Halobacteria</taxon>
        <taxon>Halobacteriales</taxon>
        <taxon>Halococcaceae</taxon>
        <taxon>Halococcus</taxon>
    </lineage>
</organism>
<protein>
    <submittedName>
        <fullName evidence="1">Uncharacterized protein</fullName>
    </submittedName>
</protein>
<dbReference type="Proteomes" id="UP001500962">
    <property type="component" value="Unassembled WGS sequence"/>
</dbReference>
<evidence type="ECO:0000313" key="3">
    <source>
        <dbReference type="Proteomes" id="UP000830542"/>
    </source>
</evidence>
<geneLocation type="plasmid" evidence="2 3">
    <name>unnamed2</name>
</geneLocation>
<evidence type="ECO:0000313" key="1">
    <source>
        <dbReference type="EMBL" id="GAA0474060.1"/>
    </source>
</evidence>
<dbReference type="RefSeq" id="WP_244706378.1">
    <property type="nucleotide sequence ID" value="NZ_BAAADN010000069.1"/>
</dbReference>
<dbReference type="EMBL" id="CP095007">
    <property type="protein sequence ID" value="UOO97071.1"/>
    <property type="molecule type" value="Genomic_DNA"/>
</dbReference>
<dbReference type="Proteomes" id="UP000830542">
    <property type="component" value="Plasmid unnamed2"/>
</dbReference>
<reference evidence="1" key="1">
    <citation type="journal article" date="2014" name="Int. J. Syst. Evol. Microbiol.">
        <title>Complete genome sequence of Corynebacterium casei LMG S-19264T (=DSM 44701T), isolated from a smear-ripened cheese.</title>
        <authorList>
            <consortium name="US DOE Joint Genome Institute (JGI-PGF)"/>
            <person name="Walter F."/>
            <person name="Albersmeier A."/>
            <person name="Kalinowski J."/>
            <person name="Ruckert C."/>
        </authorList>
    </citation>
    <scope>NUCLEOTIDE SEQUENCE</scope>
    <source>
        <strain evidence="1">JCM 12289</strain>
    </source>
</reference>
<dbReference type="KEGG" id="hdo:MUK72_16705"/>
<name>A0AAV3SMJ6_HALDO</name>
<gene>
    <name evidence="1" type="ORF">GCM10008985_33370</name>
    <name evidence="2" type="ORF">MUK72_16705</name>
</gene>
<dbReference type="EMBL" id="BAAADN010000069">
    <property type="protein sequence ID" value="GAA0474060.1"/>
    <property type="molecule type" value="Genomic_DNA"/>
</dbReference>
<evidence type="ECO:0000313" key="2">
    <source>
        <dbReference type="EMBL" id="UOO97071.1"/>
    </source>
</evidence>
<keyword evidence="3" id="KW-1185">Reference proteome</keyword>
<keyword evidence="2" id="KW-0614">Plasmid</keyword>
<reference evidence="1" key="3">
    <citation type="submission" date="2023-12" db="EMBL/GenBank/DDBJ databases">
        <authorList>
            <person name="Sun Q."/>
            <person name="Inoue M."/>
        </authorList>
    </citation>
    <scope>NUCLEOTIDE SEQUENCE</scope>
    <source>
        <strain evidence="1">JCM 12289</strain>
    </source>
</reference>
<dbReference type="GeneID" id="71763523"/>
<accession>A0AAV3SMJ6</accession>
<sequence>MTNRDEEEYALVYPDGDGEWSSADVLGELMAGAYGYGAWVQIHGVDLRLGGSSHTQNVWYVHPPDGNEPVEALNLSAFRTASALENYLKQFDPSTSPA</sequence>
<reference evidence="2" key="2">
    <citation type="submission" date="2022-04" db="EMBL/GenBank/DDBJ databases">
        <title>Sequencing and genomic assembly of Halococcus dombrowskii.</title>
        <authorList>
            <person name="Lim S.W."/>
            <person name="MacLea K.S."/>
        </authorList>
    </citation>
    <scope>NUCLEOTIDE SEQUENCE</scope>
    <source>
        <strain evidence="2">H4</strain>
        <plasmid evidence="2">unnamed2</plasmid>
    </source>
</reference>
<evidence type="ECO:0000313" key="4">
    <source>
        <dbReference type="Proteomes" id="UP001500962"/>
    </source>
</evidence>
<proteinExistence type="predicted"/>
<dbReference type="AlphaFoldDB" id="A0AAV3SMJ6"/>